<comment type="caution">
    <text evidence="3">The sequence shown here is derived from an EMBL/GenBank/DDBJ whole genome shotgun (WGS) entry which is preliminary data.</text>
</comment>
<feature type="domain" description="NADH-ubiquinone oxidoreductase 21kDa subunit N-terminal" evidence="1">
    <location>
        <begin position="9"/>
        <end position="93"/>
    </location>
</feature>
<feature type="domain" description="NADH-ubiquinone oxidoreductase 21kDa subunit C-terminal fungi" evidence="2">
    <location>
        <begin position="102"/>
        <end position="148"/>
    </location>
</feature>
<dbReference type="Proteomes" id="UP000077521">
    <property type="component" value="Unassembled WGS sequence"/>
</dbReference>
<dbReference type="Pfam" id="PF10785">
    <property type="entry name" value="NADH-u_ox-rdase"/>
    <property type="match status" value="1"/>
</dbReference>
<dbReference type="InterPro" id="IPR024549">
    <property type="entry name" value="NADH-UbQ_OxRdtase_su21_C_fun"/>
</dbReference>
<name>A0A177TQV1_9BASI</name>
<dbReference type="InterPro" id="IPR019721">
    <property type="entry name" value="NADH-UbQ_OxRdtase_su21_N"/>
</dbReference>
<evidence type="ECO:0008006" key="5">
    <source>
        <dbReference type="Google" id="ProtNLM"/>
    </source>
</evidence>
<dbReference type="Pfam" id="PF12853">
    <property type="entry name" value="NADH_u_ox_C"/>
    <property type="match status" value="1"/>
</dbReference>
<protein>
    <recommendedName>
        <fullName evidence="5">NADH-ubiquinone oxidoreductase 21kDa subunit N-terminal domain-containing protein</fullName>
    </recommendedName>
</protein>
<evidence type="ECO:0000259" key="1">
    <source>
        <dbReference type="Pfam" id="PF10785"/>
    </source>
</evidence>
<gene>
    <name evidence="3" type="ORF">A4X13_0g5933</name>
</gene>
<organism evidence="3 4">
    <name type="scientific">Tilletia indica</name>
    <dbReference type="NCBI Taxonomy" id="43049"/>
    <lineage>
        <taxon>Eukaryota</taxon>
        <taxon>Fungi</taxon>
        <taxon>Dikarya</taxon>
        <taxon>Basidiomycota</taxon>
        <taxon>Ustilaginomycotina</taxon>
        <taxon>Exobasidiomycetes</taxon>
        <taxon>Tilletiales</taxon>
        <taxon>Tilletiaceae</taxon>
        <taxon>Tilletia</taxon>
    </lineage>
</organism>
<dbReference type="OrthoDB" id="196140at2759"/>
<keyword evidence="4" id="KW-1185">Reference proteome</keyword>
<evidence type="ECO:0000313" key="4">
    <source>
        <dbReference type="Proteomes" id="UP000077521"/>
    </source>
</evidence>
<evidence type="ECO:0000259" key="2">
    <source>
        <dbReference type="Pfam" id="PF12853"/>
    </source>
</evidence>
<proteinExistence type="predicted"/>
<dbReference type="AlphaFoldDB" id="A0A177TQV1"/>
<evidence type="ECO:0000313" key="3">
    <source>
        <dbReference type="EMBL" id="KAE8245411.1"/>
    </source>
</evidence>
<sequence length="152" mass="17419">MPLIKEVAHPFPLIDADPHFSRVVRYFRPSDYATWAGLTAAFPGALYALELFDPTRQSRNFGPALRLGGFLGLCGGFLFAYQQSSFRLWGWQENKLEQERASQEPEPTGEDSALTPYMQGISYRNSGFSQLKFSAMPWFNFTKHDYHKPKEE</sequence>
<dbReference type="InterPro" id="IPR053229">
    <property type="entry name" value="NADH-Q_oxidrdct_subunit"/>
</dbReference>
<reference evidence="3" key="1">
    <citation type="submission" date="2016-04" db="EMBL/GenBank/DDBJ databases">
        <authorList>
            <person name="Nguyen H.D."/>
            <person name="Samba Siva P."/>
            <person name="Cullis J."/>
            <person name="Levesque C.A."/>
            <person name="Hambleton S."/>
        </authorList>
    </citation>
    <scope>NUCLEOTIDE SEQUENCE</scope>
    <source>
        <strain evidence="3">DAOMC 236416</strain>
    </source>
</reference>
<dbReference type="EMBL" id="LWDF02000509">
    <property type="protein sequence ID" value="KAE8245411.1"/>
    <property type="molecule type" value="Genomic_DNA"/>
</dbReference>
<dbReference type="PANTHER" id="PTHR34062:SF1">
    <property type="entry name" value="NADH-UBIQUINONE OXIDOREDUCTASE 21KDA SUBUNIT N-TERMINAL DOMAIN-CONTAINING PROTEIN"/>
    <property type="match status" value="1"/>
</dbReference>
<reference evidence="3" key="2">
    <citation type="journal article" date="2019" name="IMA Fungus">
        <title>Genome sequencing and comparison of five Tilletia species to identify candidate genes for the detection of regulated species infecting wheat.</title>
        <authorList>
            <person name="Nguyen H.D.T."/>
            <person name="Sultana T."/>
            <person name="Kesanakurti P."/>
            <person name="Hambleton S."/>
        </authorList>
    </citation>
    <scope>NUCLEOTIDE SEQUENCE</scope>
    <source>
        <strain evidence="3">DAOMC 236416</strain>
    </source>
</reference>
<accession>A0A177TQV1</accession>
<dbReference type="PANTHER" id="PTHR34062">
    <property type="entry name" value="OXIDOREDUCTASE 21 KDA SUBUNIT, PUTATIVE (AFU_ORTHOLOGUE AFUA_4G04750)-RELATED"/>
    <property type="match status" value="1"/>
</dbReference>